<name>A0ABT7UYB1_9LACO</name>
<evidence type="ECO:0000313" key="2">
    <source>
        <dbReference type="EMBL" id="MDM8266693.1"/>
    </source>
</evidence>
<comment type="caution">
    <text evidence="2">The sequence shown here is derived from an EMBL/GenBank/DDBJ whole genome shotgun (WGS) entry which is preliminary data.</text>
</comment>
<dbReference type="InterPro" id="IPR054427">
    <property type="entry name" value="S1CSD-TOTE-2"/>
</dbReference>
<dbReference type="Pfam" id="PF22707">
    <property type="entry name" value="S1CSD-TOTE-2"/>
    <property type="match status" value="1"/>
</dbReference>
<gene>
    <name evidence="2" type="ORF">QUW44_05910</name>
</gene>
<dbReference type="Proteomes" id="UP001529343">
    <property type="component" value="Unassembled WGS sequence"/>
</dbReference>
<dbReference type="RefSeq" id="WP_289586231.1">
    <property type="nucleotide sequence ID" value="NZ_JAUDDW010000019.1"/>
</dbReference>
<evidence type="ECO:0000259" key="1">
    <source>
        <dbReference type="Pfam" id="PF22707"/>
    </source>
</evidence>
<keyword evidence="3" id="KW-1185">Reference proteome</keyword>
<dbReference type="EMBL" id="JAUDDW010000019">
    <property type="protein sequence ID" value="MDM8266693.1"/>
    <property type="molecule type" value="Genomic_DNA"/>
</dbReference>
<sequence length="847" mass="95921">MDEDETYDKYLKQIKDVLAKAKEGPYDQRRADLGRAYRTIQQAADEEIYFNSEQFWVMYYLLVDELDREQVGNGDFTKLSRILAQCAHMGLFVVDFHWRSSLQSNILFLKNVQYRLTSRAWQLSKAGEVTKLCQFVAAISPSLDRMFRVDYKQLDDVYSDRQTGKVGMAAMVSSVTGAVSVAMRKSPTLPLQDIANLASAKGELAARVAQGLSAQLLAPHAWQLVKADDSAGLRDFLHAILPFVGNLHASFAELFTPFDVGLHKHHPEQLAQSSADLTALIAALGIANLTFDDYYQHKEVNGKTYPSVADNVVDLYLALNQPDIPITDDFDQRVKDRIMNELVSRAWEATKQNNPQQLAAVFKETQAHQIRGRAGKMLLPYYLGLYQHQKEDRARYAALWEQVVEFFGFDTFSTDELREKEKEGDDDHALPSLAEQIISSYIKSLQLTGARDDQIALAQHGLEVLIQPTMSRDWIVYQLGKVLEKQGRLAKLDTELLDAVMNNQRNTYFWSMLAARYRNDDPEKYQGALAMAVSLPNARLADIAALITVLAGQDDQHALIKGLVALAKITAKGKEFPPVVHQAEAQDWYQSTPVSDDVSAALQELAKPVVGDLLYGDEEPMSFFVCWNNPERNSTGIALVSEYGDILPPLRLHDAVLTHQVKTGHFYQARIVEDGKHVDYYGHLQPYEPDEDVKGRYVMHFNGERLDRNEKNSFGFLHFLYSDCFVPDDLISKHQLHNGDVLSGTAWVNWNSKKEEWGWQLGELEKVEAVGEKQVSGTFEYQQVGPDRTLGFVILPDGRQRALVPEEFLVASEFDDNEDVVATVTQHWNRNRRRWELRVTKIAPANI</sequence>
<dbReference type="Pfam" id="PF22860">
    <property type="entry name" value="DUF7017"/>
    <property type="match status" value="1"/>
</dbReference>
<reference evidence="3" key="1">
    <citation type="submission" date="2023-06" db="EMBL/GenBank/DDBJ databases">
        <title>Identification and characterization of horizontal gene transfer across gut microbiota members of farm animals based on homology search.</title>
        <authorList>
            <person name="Zeman M."/>
            <person name="Kubasova T."/>
            <person name="Jahodarova E."/>
            <person name="Nykrynova M."/>
            <person name="Rychlik I."/>
        </authorList>
    </citation>
    <scope>NUCLEOTIDE SEQUENCE [LARGE SCALE GENOMIC DNA]</scope>
    <source>
        <strain evidence="3">161_Gplus</strain>
    </source>
</reference>
<evidence type="ECO:0000313" key="3">
    <source>
        <dbReference type="Proteomes" id="UP001529343"/>
    </source>
</evidence>
<feature type="domain" description="TOTE conflict systems S1/CSD-like" evidence="1">
    <location>
        <begin position="705"/>
        <end position="760"/>
    </location>
</feature>
<proteinExistence type="predicted"/>
<protein>
    <recommendedName>
        <fullName evidence="1">TOTE conflict systems S1/CSD-like domain-containing protein</fullName>
    </recommendedName>
</protein>
<accession>A0ABT7UYB1</accession>
<organism evidence="2 3">
    <name type="scientific">Limosilactobacillus pontis</name>
    <dbReference type="NCBI Taxonomy" id="35787"/>
    <lineage>
        <taxon>Bacteria</taxon>
        <taxon>Bacillati</taxon>
        <taxon>Bacillota</taxon>
        <taxon>Bacilli</taxon>
        <taxon>Lactobacillales</taxon>
        <taxon>Lactobacillaceae</taxon>
        <taxon>Limosilactobacillus</taxon>
    </lineage>
</organism>
<dbReference type="InterPro" id="IPR054283">
    <property type="entry name" value="DUF7017"/>
</dbReference>